<dbReference type="InterPro" id="IPR050312">
    <property type="entry name" value="IolE/XylAMocC-like"/>
</dbReference>
<dbReference type="Gene3D" id="3.20.20.150">
    <property type="entry name" value="Divalent-metal-dependent TIM barrel enzymes"/>
    <property type="match status" value="1"/>
</dbReference>
<keyword evidence="4" id="KW-1185">Reference proteome</keyword>
<evidence type="ECO:0000256" key="1">
    <source>
        <dbReference type="ARBA" id="ARBA00023277"/>
    </source>
</evidence>
<evidence type="ECO:0000313" key="4">
    <source>
        <dbReference type="Proteomes" id="UP000070134"/>
    </source>
</evidence>
<dbReference type="SUPFAM" id="SSF51658">
    <property type="entry name" value="Xylose isomerase-like"/>
    <property type="match status" value="1"/>
</dbReference>
<accession>A0A126ZUP3</accession>
<sequence>MIDIAGAPVSFGLFALGDAEGGTLPGPDGLCAVLARQGYTGIDLGPLGFLGRGRELTDRLARHGLALAGGWIDLPFTEDERLPAALEVLETVLDAFAEAAAGAGGTARAALPTLADSGSGVLRHPGTGWQPALDEDQWRRLTRNIRLAVERVRARGFEPTFHHHAGTWIESPQDIDRLLEETDVGLTLDTGHLLLAGGDPVGALARWGDRINHVHLKDARVDVLRSVAETGGTLRDVWTRGAFVPLGHGDLDVDGFMGGLLGQGYDGWLVIEQDRVPRPGEDPSAVERDHAINRHALRKWIPS</sequence>
<dbReference type="EMBL" id="CP014518">
    <property type="protein sequence ID" value="AMM30879.1"/>
    <property type="molecule type" value="Genomic_DNA"/>
</dbReference>
<evidence type="ECO:0000313" key="3">
    <source>
        <dbReference type="EMBL" id="AMM30879.1"/>
    </source>
</evidence>
<dbReference type="Proteomes" id="UP000070134">
    <property type="component" value="Chromosome"/>
</dbReference>
<reference evidence="3 4" key="1">
    <citation type="submission" date="2016-02" db="EMBL/GenBank/DDBJ databases">
        <title>Complete genome of Sinomonas atrocyanea KCTC 3377.</title>
        <authorList>
            <person name="Kim K.M."/>
        </authorList>
    </citation>
    <scope>NUCLEOTIDE SEQUENCE [LARGE SCALE GENOMIC DNA]</scope>
    <source>
        <strain evidence="3 4">KCTC 3377</strain>
    </source>
</reference>
<dbReference type="RefSeq" id="WP_066494375.1">
    <property type="nucleotide sequence ID" value="NZ_BJMO01000062.1"/>
</dbReference>
<gene>
    <name evidence="3" type="ORF">SA2016_0178</name>
</gene>
<dbReference type="AlphaFoldDB" id="A0A126ZUP3"/>
<feature type="domain" description="Xylose isomerase-like TIM barrel" evidence="2">
    <location>
        <begin position="38"/>
        <end position="281"/>
    </location>
</feature>
<name>A0A126ZUP3_9MICC</name>
<dbReference type="STRING" id="37927.SA2016_0178"/>
<evidence type="ECO:0000259" key="2">
    <source>
        <dbReference type="Pfam" id="PF01261"/>
    </source>
</evidence>
<dbReference type="Pfam" id="PF01261">
    <property type="entry name" value="AP_endonuc_2"/>
    <property type="match status" value="1"/>
</dbReference>
<dbReference type="InterPro" id="IPR013022">
    <property type="entry name" value="Xyl_isomerase-like_TIM-brl"/>
</dbReference>
<protein>
    <submittedName>
        <fullName evidence="3">Sugar epimerase</fullName>
    </submittedName>
</protein>
<organism evidence="3 4">
    <name type="scientific">Sinomonas atrocyanea</name>
    <dbReference type="NCBI Taxonomy" id="37927"/>
    <lineage>
        <taxon>Bacteria</taxon>
        <taxon>Bacillati</taxon>
        <taxon>Actinomycetota</taxon>
        <taxon>Actinomycetes</taxon>
        <taxon>Micrococcales</taxon>
        <taxon>Micrococcaceae</taxon>
        <taxon>Sinomonas</taxon>
    </lineage>
</organism>
<dbReference type="KEGG" id="satk:SA2016_0178"/>
<dbReference type="InterPro" id="IPR036237">
    <property type="entry name" value="Xyl_isomerase-like_sf"/>
</dbReference>
<proteinExistence type="predicted"/>
<keyword evidence="1" id="KW-0119">Carbohydrate metabolism</keyword>
<dbReference type="PANTHER" id="PTHR12110">
    <property type="entry name" value="HYDROXYPYRUVATE ISOMERASE"/>
    <property type="match status" value="1"/>
</dbReference>
<dbReference type="PATRIC" id="fig|37927.3.peg.182"/>
<dbReference type="PANTHER" id="PTHR12110:SF41">
    <property type="entry name" value="INOSOSE DEHYDRATASE"/>
    <property type="match status" value="1"/>
</dbReference>